<proteinExistence type="predicted"/>
<evidence type="ECO:0000313" key="2">
    <source>
        <dbReference type="EMBL" id="MBM6699135.1"/>
    </source>
</evidence>
<dbReference type="Proteomes" id="UP000718821">
    <property type="component" value="Unassembled WGS sequence"/>
</dbReference>
<reference evidence="2" key="2">
    <citation type="journal article" date="2021" name="Sci. Rep.">
        <title>The distribution of antibiotic resistance genes in chicken gut microbiota commensals.</title>
        <authorList>
            <person name="Juricova H."/>
            <person name="Matiasovicova J."/>
            <person name="Kubasova T."/>
            <person name="Cejkova D."/>
            <person name="Rychlik I."/>
        </authorList>
    </citation>
    <scope>NUCLEOTIDE SEQUENCE</scope>
    <source>
        <strain evidence="2">An836</strain>
    </source>
</reference>
<sequence>MRCSTRLSDAIHVLLFIAVDPGGDLSSAAIAASVSTHPSYVRQLMSALRRGGLLACTRGQAAPRLTRPLDRISLLDVYRAVQGQTPLLHEDTQINPECGVGMCIQHAVGDCFAEVQQAAEGAMASLSLSDVMDRFRCDGDCRCDPAVCPCRGRCGSPACGQGAAGRTPQDKKEGMGDDPGTV</sequence>
<gene>
    <name evidence="2" type="ORF">H7U32_02080</name>
</gene>
<feature type="region of interest" description="Disordered" evidence="1">
    <location>
        <begin position="157"/>
        <end position="182"/>
    </location>
</feature>
<dbReference type="InterPro" id="IPR000944">
    <property type="entry name" value="Tscrpt_reg_Rrf2"/>
</dbReference>
<dbReference type="Gene3D" id="1.10.10.10">
    <property type="entry name" value="Winged helix-like DNA-binding domain superfamily/Winged helix DNA-binding domain"/>
    <property type="match status" value="1"/>
</dbReference>
<dbReference type="PANTHER" id="PTHR33221">
    <property type="entry name" value="WINGED HELIX-TURN-HELIX TRANSCRIPTIONAL REGULATOR, RRF2 FAMILY"/>
    <property type="match status" value="1"/>
</dbReference>
<evidence type="ECO:0000313" key="3">
    <source>
        <dbReference type="Proteomes" id="UP000718821"/>
    </source>
</evidence>
<dbReference type="PROSITE" id="PS51197">
    <property type="entry name" value="HTH_RRF2_2"/>
    <property type="match status" value="1"/>
</dbReference>
<accession>A0A938WX06</accession>
<dbReference type="EMBL" id="JACLYU010000002">
    <property type="protein sequence ID" value="MBM6699135.1"/>
    <property type="molecule type" value="Genomic_DNA"/>
</dbReference>
<dbReference type="GO" id="GO:0005829">
    <property type="term" value="C:cytosol"/>
    <property type="evidence" value="ECO:0007669"/>
    <property type="project" value="TreeGrafter"/>
</dbReference>
<dbReference type="AlphaFoldDB" id="A0A938WX06"/>
<keyword evidence="3" id="KW-1185">Reference proteome</keyword>
<dbReference type="SUPFAM" id="SSF46785">
    <property type="entry name" value="Winged helix' DNA-binding domain"/>
    <property type="match status" value="1"/>
</dbReference>
<dbReference type="RefSeq" id="WP_204467618.1">
    <property type="nucleotide sequence ID" value="NZ_JACLYU010000002.1"/>
</dbReference>
<dbReference type="InterPro" id="IPR036388">
    <property type="entry name" value="WH-like_DNA-bd_sf"/>
</dbReference>
<dbReference type="InterPro" id="IPR036390">
    <property type="entry name" value="WH_DNA-bd_sf"/>
</dbReference>
<dbReference type="Pfam" id="PF02082">
    <property type="entry name" value="Rrf2"/>
    <property type="match status" value="1"/>
</dbReference>
<evidence type="ECO:0000256" key="1">
    <source>
        <dbReference type="SAM" id="MobiDB-lite"/>
    </source>
</evidence>
<organism evidence="2 3">
    <name type="scientific">Bifidobacterium pullorum subsp. saeculare</name>
    <dbReference type="NCBI Taxonomy" id="78257"/>
    <lineage>
        <taxon>Bacteria</taxon>
        <taxon>Bacillati</taxon>
        <taxon>Actinomycetota</taxon>
        <taxon>Actinomycetes</taxon>
        <taxon>Bifidobacteriales</taxon>
        <taxon>Bifidobacteriaceae</taxon>
        <taxon>Bifidobacterium</taxon>
    </lineage>
</organism>
<protein>
    <submittedName>
        <fullName evidence="2">Rrf2 family transcriptional regulator</fullName>
    </submittedName>
</protein>
<dbReference type="GO" id="GO:0003700">
    <property type="term" value="F:DNA-binding transcription factor activity"/>
    <property type="evidence" value="ECO:0007669"/>
    <property type="project" value="TreeGrafter"/>
</dbReference>
<reference evidence="2" key="1">
    <citation type="submission" date="2020-08" db="EMBL/GenBank/DDBJ databases">
        <authorList>
            <person name="Cejkova D."/>
            <person name="Kubasova T."/>
            <person name="Jahodarova E."/>
            <person name="Rychlik I."/>
        </authorList>
    </citation>
    <scope>NUCLEOTIDE SEQUENCE</scope>
    <source>
        <strain evidence="2">An836</strain>
    </source>
</reference>
<name>A0A938WX06_9BIFI</name>
<dbReference type="PANTHER" id="PTHR33221:SF15">
    <property type="entry name" value="HTH-TYPE TRANSCRIPTIONAL REGULATOR YWGB-RELATED"/>
    <property type="match status" value="1"/>
</dbReference>
<comment type="caution">
    <text evidence="2">The sequence shown here is derived from an EMBL/GenBank/DDBJ whole genome shotgun (WGS) entry which is preliminary data.</text>
</comment>